<reference evidence="6 7" key="2">
    <citation type="journal article" date="2018" name="Elife">
        <title>Firefly genomes illuminate parallel origins of bioluminescence in beetles.</title>
        <authorList>
            <person name="Fallon T.R."/>
            <person name="Lower S.E."/>
            <person name="Chang C.H."/>
            <person name="Bessho-Uehara M."/>
            <person name="Martin G.J."/>
            <person name="Bewick A.J."/>
            <person name="Behringer M."/>
            <person name="Debat H.J."/>
            <person name="Wong I."/>
            <person name="Day J.C."/>
            <person name="Suvorov A."/>
            <person name="Silva C.J."/>
            <person name="Stanger-Hall K.F."/>
            <person name="Hall D.W."/>
            <person name="Schmitz R.J."/>
            <person name="Nelson D.R."/>
            <person name="Lewis S.M."/>
            <person name="Shigenobu S."/>
            <person name="Bybee S.M."/>
            <person name="Larracuente A.M."/>
            <person name="Oba Y."/>
            <person name="Weng J.K."/>
        </authorList>
    </citation>
    <scope>NUCLEOTIDE SEQUENCE [LARGE SCALE GENOMIC DNA]</scope>
    <source>
        <strain evidence="6">1611_PpyrPB1</strain>
        <tissue evidence="6">Whole body</tissue>
    </source>
</reference>
<dbReference type="SUPFAM" id="SSF50044">
    <property type="entry name" value="SH3-domain"/>
    <property type="match status" value="2"/>
</dbReference>
<name>A0A1Y1MVR9_PHOPY</name>
<dbReference type="PANTHER" id="PTHR14167">
    <property type="entry name" value="SH3 DOMAIN-CONTAINING"/>
    <property type="match status" value="1"/>
</dbReference>
<dbReference type="PRINTS" id="PR00499">
    <property type="entry name" value="P67PHOX"/>
</dbReference>
<organism evidence="5">
    <name type="scientific">Photinus pyralis</name>
    <name type="common">Common eastern firefly</name>
    <name type="synonym">Lampyris pyralis</name>
    <dbReference type="NCBI Taxonomy" id="7054"/>
    <lineage>
        <taxon>Eukaryota</taxon>
        <taxon>Metazoa</taxon>
        <taxon>Ecdysozoa</taxon>
        <taxon>Arthropoda</taxon>
        <taxon>Hexapoda</taxon>
        <taxon>Insecta</taxon>
        <taxon>Pterygota</taxon>
        <taxon>Neoptera</taxon>
        <taxon>Endopterygota</taxon>
        <taxon>Coleoptera</taxon>
        <taxon>Polyphaga</taxon>
        <taxon>Elateriformia</taxon>
        <taxon>Elateroidea</taxon>
        <taxon>Lampyridae</taxon>
        <taxon>Lampyrinae</taxon>
        <taxon>Photinus</taxon>
    </lineage>
</organism>
<dbReference type="OrthoDB" id="27823at2759"/>
<dbReference type="AlphaFoldDB" id="A0A1Y1MVR9"/>
<gene>
    <name evidence="6" type="ORF">PPYR_05782</name>
</gene>
<dbReference type="PANTHER" id="PTHR14167:SF116">
    <property type="entry name" value="CAP, ISOFORM AC"/>
    <property type="match status" value="1"/>
</dbReference>
<dbReference type="Proteomes" id="UP000327044">
    <property type="component" value="Unassembled WGS sequence"/>
</dbReference>
<dbReference type="Gene3D" id="2.30.30.40">
    <property type="entry name" value="SH3 Domains"/>
    <property type="match status" value="2"/>
</dbReference>
<feature type="region of interest" description="Disordered" evidence="3">
    <location>
        <begin position="145"/>
        <end position="179"/>
    </location>
</feature>
<feature type="compositionally biased region" description="Polar residues" evidence="3">
    <location>
        <begin position="19"/>
        <end position="29"/>
    </location>
</feature>
<evidence type="ECO:0000313" key="6">
    <source>
        <dbReference type="EMBL" id="KAB0801428.1"/>
    </source>
</evidence>
<reference evidence="6" key="3">
    <citation type="submission" date="2019-08" db="EMBL/GenBank/DDBJ databases">
        <authorList>
            <consortium name="Photinus pyralis genome working group"/>
            <person name="Fallon T.R."/>
            <person name="Sander Lower S.E."/>
            <person name="Weng J.-K."/>
        </authorList>
    </citation>
    <scope>NUCLEOTIDE SEQUENCE</scope>
    <source>
        <strain evidence="6">1611_PpyrPB1</strain>
        <tissue evidence="6">Whole body</tissue>
    </source>
</reference>
<protein>
    <recommendedName>
        <fullName evidence="4">SH3 domain-containing protein</fullName>
    </recommendedName>
</protein>
<dbReference type="PROSITE" id="PS50002">
    <property type="entry name" value="SH3"/>
    <property type="match status" value="2"/>
</dbReference>
<feature type="compositionally biased region" description="Polar residues" evidence="3">
    <location>
        <begin position="145"/>
        <end position="164"/>
    </location>
</feature>
<dbReference type="SMART" id="SM00326">
    <property type="entry name" value="SH3"/>
    <property type="match status" value="2"/>
</dbReference>
<dbReference type="EMBL" id="GEZM01022960">
    <property type="protein sequence ID" value="JAV88640.1"/>
    <property type="molecule type" value="Transcribed_RNA"/>
</dbReference>
<feature type="domain" description="SH3" evidence="4">
    <location>
        <begin position="245"/>
        <end position="304"/>
    </location>
</feature>
<evidence type="ECO:0000313" key="7">
    <source>
        <dbReference type="Proteomes" id="UP000327044"/>
    </source>
</evidence>
<accession>A0A1Y1MVR9</accession>
<dbReference type="CDD" id="cd00174">
    <property type="entry name" value="SH3"/>
    <property type="match status" value="1"/>
</dbReference>
<proteinExistence type="predicted"/>
<dbReference type="Pfam" id="PF00018">
    <property type="entry name" value="SH3_1"/>
    <property type="match status" value="1"/>
</dbReference>
<feature type="region of interest" description="Disordered" evidence="3">
    <location>
        <begin position="1"/>
        <end position="51"/>
    </location>
</feature>
<dbReference type="Pfam" id="PF14604">
    <property type="entry name" value="SH3_9"/>
    <property type="match status" value="1"/>
</dbReference>
<evidence type="ECO:0000256" key="1">
    <source>
        <dbReference type="ARBA" id="ARBA00022443"/>
    </source>
</evidence>
<evidence type="ECO:0000313" key="5">
    <source>
        <dbReference type="EMBL" id="JAV88640.1"/>
    </source>
</evidence>
<feature type="domain" description="SH3" evidence="4">
    <location>
        <begin position="183"/>
        <end position="242"/>
    </location>
</feature>
<feature type="compositionally biased region" description="Pro residues" evidence="3">
    <location>
        <begin position="166"/>
        <end position="177"/>
    </location>
</feature>
<evidence type="ECO:0000256" key="2">
    <source>
        <dbReference type="PROSITE-ProRule" id="PRU00192"/>
    </source>
</evidence>
<sequence>MKNMRIPTRPAPTIDEAVNKNSTKQSQQYNKKKPPPRPPPPNFNKTQSKSAWNLSQQFDGISLIDLSPPESLNTFVANRNRAFGGSVSSSFSSSTSSLASSKRSFEYDSVNLDPWSTPAPSNTQSVFYLDSNNSAQLCVPTIIRPQSNKRTVNKTTNEPSQREQSPPMPSVPPPSPPKETAEVIVPYGIALYHFPAAQPDDLPLQVNDIVFLLKRLNSEWFYGRVEDREGMFPASFISIQVPLPDEDNLVTALYEFNPQVAGDLQLKPGQVIRVTGRLSDDWLIGESEGRVGQFPSNFVDRVPSVL</sequence>
<keyword evidence="1 2" id="KW-0728">SH3 domain</keyword>
<dbReference type="EMBL" id="VVIM01000003">
    <property type="protein sequence ID" value="KAB0801428.1"/>
    <property type="molecule type" value="Genomic_DNA"/>
</dbReference>
<reference evidence="5" key="1">
    <citation type="journal article" date="2016" name="Sci. Rep.">
        <title>Molecular characterization of firefly nuptial gifts: a multi-omics approach sheds light on postcopulatory sexual selection.</title>
        <authorList>
            <person name="Al-Wathiqui N."/>
            <person name="Fallon T.R."/>
            <person name="South A."/>
            <person name="Weng J.K."/>
            <person name="Lewis S.M."/>
        </authorList>
    </citation>
    <scope>NUCLEOTIDE SEQUENCE</scope>
</reference>
<dbReference type="InParanoid" id="A0A1Y1MVR9"/>
<evidence type="ECO:0000256" key="3">
    <source>
        <dbReference type="SAM" id="MobiDB-lite"/>
    </source>
</evidence>
<dbReference type="InterPro" id="IPR001452">
    <property type="entry name" value="SH3_domain"/>
</dbReference>
<keyword evidence="7" id="KW-1185">Reference proteome</keyword>
<evidence type="ECO:0000259" key="4">
    <source>
        <dbReference type="PROSITE" id="PS50002"/>
    </source>
</evidence>
<dbReference type="InterPro" id="IPR036028">
    <property type="entry name" value="SH3-like_dom_sf"/>
</dbReference>
<dbReference type="InterPro" id="IPR050384">
    <property type="entry name" value="Endophilin_SH3RF"/>
</dbReference>